<dbReference type="SUPFAM" id="SSF88659">
    <property type="entry name" value="Sigma3 and sigma4 domains of RNA polymerase sigma factors"/>
    <property type="match status" value="1"/>
</dbReference>
<keyword evidence="3" id="KW-0731">Sigma factor</keyword>
<evidence type="ECO:0000256" key="4">
    <source>
        <dbReference type="ARBA" id="ARBA00023163"/>
    </source>
</evidence>
<keyword evidence="8" id="KW-1185">Reference proteome</keyword>
<evidence type="ECO:0000256" key="1">
    <source>
        <dbReference type="ARBA" id="ARBA00010641"/>
    </source>
</evidence>
<evidence type="ECO:0000256" key="3">
    <source>
        <dbReference type="ARBA" id="ARBA00023082"/>
    </source>
</evidence>
<dbReference type="Pfam" id="PF04542">
    <property type="entry name" value="Sigma70_r2"/>
    <property type="match status" value="1"/>
</dbReference>
<evidence type="ECO:0000259" key="5">
    <source>
        <dbReference type="Pfam" id="PF04542"/>
    </source>
</evidence>
<dbReference type="Gene3D" id="1.10.1740.10">
    <property type="match status" value="1"/>
</dbReference>
<dbReference type="InterPro" id="IPR007627">
    <property type="entry name" value="RNA_pol_sigma70_r2"/>
</dbReference>
<dbReference type="Gene3D" id="1.10.10.10">
    <property type="entry name" value="Winged helix-like DNA-binding domain superfamily/Winged helix DNA-binding domain"/>
    <property type="match status" value="1"/>
</dbReference>
<protein>
    <submittedName>
        <fullName evidence="7">Sigma-70 family RNA polymerase sigma factor</fullName>
    </submittedName>
</protein>
<dbReference type="InterPro" id="IPR014284">
    <property type="entry name" value="RNA_pol_sigma-70_dom"/>
</dbReference>
<feature type="domain" description="RNA polymerase sigma factor 70 region 4 type 2" evidence="6">
    <location>
        <begin position="120"/>
        <end position="172"/>
    </location>
</feature>
<dbReference type="EMBL" id="CP137892">
    <property type="protein sequence ID" value="WPC06492.1"/>
    <property type="molecule type" value="Genomic_DNA"/>
</dbReference>
<dbReference type="InterPro" id="IPR039425">
    <property type="entry name" value="RNA_pol_sigma-70-like"/>
</dbReference>
<dbReference type="InterPro" id="IPR013324">
    <property type="entry name" value="RNA_pol_sigma_r3/r4-like"/>
</dbReference>
<dbReference type="RefSeq" id="WP_318645672.1">
    <property type="nucleotide sequence ID" value="NZ_CP137892.1"/>
</dbReference>
<dbReference type="Proteomes" id="UP001305928">
    <property type="component" value="Chromosome"/>
</dbReference>
<dbReference type="NCBIfam" id="TIGR02937">
    <property type="entry name" value="sigma70-ECF"/>
    <property type="match status" value="1"/>
</dbReference>
<keyword evidence="2" id="KW-0805">Transcription regulation</keyword>
<evidence type="ECO:0000313" key="7">
    <source>
        <dbReference type="EMBL" id="WPC06492.1"/>
    </source>
</evidence>
<name>A0ABZ0PZ43_9PSED</name>
<dbReference type="PANTHER" id="PTHR43133:SF63">
    <property type="entry name" value="RNA POLYMERASE SIGMA FACTOR FECI-RELATED"/>
    <property type="match status" value="1"/>
</dbReference>
<sequence>MGASPRHCSASARPLQAELEGLYASHRTALLQSASALLGCSARAEDVVQDAFLKLWENGEQLAIDDALKYLFRTVRNLCIDRLRRLALEGRYQAEDAQLAELPAPTPSPERSALGRLGWQRLVEALGELPARTREAFTMSQLEGYSQREVASHLRASPTLVHFLVRDALGHCRSHLGEWPC</sequence>
<feature type="domain" description="RNA polymerase sigma-70 region 2" evidence="5">
    <location>
        <begin position="22"/>
        <end position="86"/>
    </location>
</feature>
<dbReference type="PANTHER" id="PTHR43133">
    <property type="entry name" value="RNA POLYMERASE ECF-TYPE SIGMA FACTO"/>
    <property type="match status" value="1"/>
</dbReference>
<keyword evidence="4" id="KW-0804">Transcription</keyword>
<dbReference type="Pfam" id="PF08281">
    <property type="entry name" value="Sigma70_r4_2"/>
    <property type="match status" value="1"/>
</dbReference>
<proteinExistence type="inferred from homology"/>
<gene>
    <name evidence="7" type="ORF">SBP02_06970</name>
</gene>
<evidence type="ECO:0000256" key="2">
    <source>
        <dbReference type="ARBA" id="ARBA00023015"/>
    </source>
</evidence>
<evidence type="ECO:0000313" key="8">
    <source>
        <dbReference type="Proteomes" id="UP001305928"/>
    </source>
</evidence>
<dbReference type="InterPro" id="IPR013325">
    <property type="entry name" value="RNA_pol_sigma_r2"/>
</dbReference>
<dbReference type="InterPro" id="IPR013249">
    <property type="entry name" value="RNA_pol_sigma70_r4_t2"/>
</dbReference>
<accession>A0ABZ0PZ43</accession>
<comment type="similarity">
    <text evidence="1">Belongs to the sigma-70 factor family. ECF subfamily.</text>
</comment>
<reference evidence="7 8" key="1">
    <citation type="submission" date="2023-11" db="EMBL/GenBank/DDBJ databases">
        <title>Complete genome of Pseudomonas benzenivorans BA3361.</title>
        <authorList>
            <person name="Shin S.Y."/>
            <person name="Song J."/>
            <person name="Kang H."/>
        </authorList>
    </citation>
    <scope>NUCLEOTIDE SEQUENCE [LARGE SCALE GENOMIC DNA]</scope>
    <source>
        <strain evidence="7 8">HNIBRBA3361</strain>
    </source>
</reference>
<evidence type="ECO:0000259" key="6">
    <source>
        <dbReference type="Pfam" id="PF08281"/>
    </source>
</evidence>
<organism evidence="7 8">
    <name type="scientific">Pseudomonas benzenivorans</name>
    <dbReference type="NCBI Taxonomy" id="556533"/>
    <lineage>
        <taxon>Bacteria</taxon>
        <taxon>Pseudomonadati</taxon>
        <taxon>Pseudomonadota</taxon>
        <taxon>Gammaproteobacteria</taxon>
        <taxon>Pseudomonadales</taxon>
        <taxon>Pseudomonadaceae</taxon>
        <taxon>Pseudomonas</taxon>
    </lineage>
</organism>
<dbReference type="SUPFAM" id="SSF88946">
    <property type="entry name" value="Sigma2 domain of RNA polymerase sigma factors"/>
    <property type="match status" value="1"/>
</dbReference>
<dbReference type="InterPro" id="IPR036388">
    <property type="entry name" value="WH-like_DNA-bd_sf"/>
</dbReference>